<dbReference type="SMART" id="SM00354">
    <property type="entry name" value="HTH_LACI"/>
    <property type="match status" value="1"/>
</dbReference>
<dbReference type="Pfam" id="PF00356">
    <property type="entry name" value="LacI"/>
    <property type="match status" value="1"/>
</dbReference>
<dbReference type="InterPro" id="IPR028082">
    <property type="entry name" value="Peripla_BP_I"/>
</dbReference>
<dbReference type="InterPro" id="IPR046335">
    <property type="entry name" value="LacI/GalR-like_sensor"/>
</dbReference>
<keyword evidence="6" id="KW-1185">Reference proteome</keyword>
<dbReference type="GO" id="GO:0003700">
    <property type="term" value="F:DNA-binding transcription factor activity"/>
    <property type="evidence" value="ECO:0007669"/>
    <property type="project" value="TreeGrafter"/>
</dbReference>
<keyword evidence="3" id="KW-0804">Transcription</keyword>
<dbReference type="KEGG" id="cheb:HH215_02165"/>
<evidence type="ECO:0000256" key="3">
    <source>
        <dbReference type="ARBA" id="ARBA00023163"/>
    </source>
</evidence>
<dbReference type="RefSeq" id="WP_169278401.1">
    <property type="nucleotide sequence ID" value="NZ_CP051680.1"/>
</dbReference>
<dbReference type="EMBL" id="CP051680">
    <property type="protein sequence ID" value="QJD82098.1"/>
    <property type="molecule type" value="Genomic_DNA"/>
</dbReference>
<keyword evidence="1" id="KW-0805">Transcription regulation</keyword>
<dbReference type="InterPro" id="IPR000843">
    <property type="entry name" value="HTH_LacI"/>
</dbReference>
<protein>
    <submittedName>
        <fullName evidence="5">LacI family transcriptional regulator</fullName>
    </submittedName>
</protein>
<evidence type="ECO:0000259" key="4">
    <source>
        <dbReference type="PROSITE" id="PS50932"/>
    </source>
</evidence>
<dbReference type="Proteomes" id="UP000502248">
    <property type="component" value="Chromosome"/>
</dbReference>
<dbReference type="PANTHER" id="PTHR30146">
    <property type="entry name" value="LACI-RELATED TRANSCRIPTIONAL REPRESSOR"/>
    <property type="match status" value="1"/>
</dbReference>
<dbReference type="PANTHER" id="PTHR30146:SF109">
    <property type="entry name" value="HTH-TYPE TRANSCRIPTIONAL REGULATOR GALS"/>
    <property type="match status" value="1"/>
</dbReference>
<dbReference type="CDD" id="cd06267">
    <property type="entry name" value="PBP1_LacI_sugar_binding-like"/>
    <property type="match status" value="1"/>
</dbReference>
<evidence type="ECO:0000313" key="6">
    <source>
        <dbReference type="Proteomes" id="UP000502248"/>
    </source>
</evidence>
<dbReference type="Pfam" id="PF13377">
    <property type="entry name" value="Peripla_BP_3"/>
    <property type="match status" value="1"/>
</dbReference>
<evidence type="ECO:0000256" key="1">
    <source>
        <dbReference type="ARBA" id="ARBA00023015"/>
    </source>
</evidence>
<keyword evidence="2" id="KW-0238">DNA-binding</keyword>
<name>A0A7Z2VF97_9BACL</name>
<dbReference type="InterPro" id="IPR010982">
    <property type="entry name" value="Lambda_DNA-bd_dom_sf"/>
</dbReference>
<proteinExistence type="predicted"/>
<dbReference type="SUPFAM" id="SSF53822">
    <property type="entry name" value="Periplasmic binding protein-like I"/>
    <property type="match status" value="1"/>
</dbReference>
<feature type="domain" description="HTH lacI-type" evidence="4">
    <location>
        <begin position="6"/>
        <end position="60"/>
    </location>
</feature>
<dbReference type="Gene3D" id="1.10.260.40">
    <property type="entry name" value="lambda repressor-like DNA-binding domains"/>
    <property type="match status" value="1"/>
</dbReference>
<gene>
    <name evidence="5" type="ORF">HH215_02165</name>
</gene>
<dbReference type="GO" id="GO:0000976">
    <property type="term" value="F:transcription cis-regulatory region binding"/>
    <property type="evidence" value="ECO:0007669"/>
    <property type="project" value="TreeGrafter"/>
</dbReference>
<evidence type="ECO:0000313" key="5">
    <source>
        <dbReference type="EMBL" id="QJD82098.1"/>
    </source>
</evidence>
<dbReference type="Gene3D" id="3.40.50.2300">
    <property type="match status" value="2"/>
</dbReference>
<dbReference type="PROSITE" id="PS50932">
    <property type="entry name" value="HTH_LACI_2"/>
    <property type="match status" value="1"/>
</dbReference>
<dbReference type="PROSITE" id="PS00356">
    <property type="entry name" value="HTH_LACI_1"/>
    <property type="match status" value="1"/>
</dbReference>
<reference evidence="5 6" key="1">
    <citation type="submission" date="2020-04" db="EMBL/GenBank/DDBJ databases">
        <title>Genome sequencing of novel species.</title>
        <authorList>
            <person name="Heo J."/>
            <person name="Kim S.-J."/>
            <person name="Kim J.-S."/>
            <person name="Hong S.-B."/>
            <person name="Kwon S.-W."/>
        </authorList>
    </citation>
    <scope>NUCLEOTIDE SEQUENCE [LARGE SCALE GENOMIC DNA]</scope>
    <source>
        <strain evidence="5 6">MFER-1</strain>
    </source>
</reference>
<dbReference type="AlphaFoldDB" id="A0A7Z2VF97"/>
<dbReference type="CDD" id="cd01392">
    <property type="entry name" value="HTH_LacI"/>
    <property type="match status" value="1"/>
</dbReference>
<sequence length="344" mass="38895">MKNQKVTIKDVARHAGVGIGSVSRVINNLPGVSKDKRMAVERSVAELGYEPDSLARSLRTQRTQTIAFFVNDISNVAFSTIAKGIHEELEQNGFNLLLYNTGNDKVKEKVLEAFRIRKFDGMIISFPDEDEQTIKQIMKSNIPFILLDREYQQFQADAVYSDYYNGIRQAVEYLISLGHTDIGFVTSDKDIRPSRESLRGYHDAMKLKGLKVKPDWIKRGTFTVEYGRQAFEELLREGEVTALIAGSNQLLVGCVEGVREHNIHVPKQLSLIGFEDSDFTRLMSPAITVVKRPLIQIGKQIAYMLLKRLNVGDSNNEVFNLVVSTELVKRDSCAELVKPPRKKE</sequence>
<dbReference type="SUPFAM" id="SSF47413">
    <property type="entry name" value="lambda repressor-like DNA-binding domains"/>
    <property type="match status" value="1"/>
</dbReference>
<evidence type="ECO:0000256" key="2">
    <source>
        <dbReference type="ARBA" id="ARBA00023125"/>
    </source>
</evidence>
<organism evidence="5 6">
    <name type="scientific">Cohnella herbarum</name>
    <dbReference type="NCBI Taxonomy" id="2728023"/>
    <lineage>
        <taxon>Bacteria</taxon>
        <taxon>Bacillati</taxon>
        <taxon>Bacillota</taxon>
        <taxon>Bacilli</taxon>
        <taxon>Bacillales</taxon>
        <taxon>Paenibacillaceae</taxon>
        <taxon>Cohnella</taxon>
    </lineage>
</organism>
<accession>A0A7Z2VF97</accession>